<dbReference type="PROSITE" id="PS51212">
    <property type="entry name" value="WSC"/>
    <property type="match status" value="1"/>
</dbReference>
<feature type="domain" description="WSC" evidence="1">
    <location>
        <begin position="187"/>
        <end position="288"/>
    </location>
</feature>
<protein>
    <recommendedName>
        <fullName evidence="1">WSC domain-containing protein</fullName>
    </recommendedName>
</protein>
<feature type="non-terminal residue" evidence="2">
    <location>
        <position position="1"/>
    </location>
</feature>
<sequence length="309" mass="34570">LNLQFTNATFDHISDSTSHPTLPENWGIFLLYEGCFQLNETPAKERTDAKNNNHVCNDYCDSEGKTFSATIGERCLCFDSRPANSLSKGECDTSCPKTPPTNAKEGSSGCKDLGCCGSTENSAVTVVQTIKISREQLVKLFSTIKWNTYMNIHLISVRTEEFIHWRVFFTTMHRHMPAKNKDGFGSFIDPKGCFRRSENPAKEKPRNPQNVNVICVNFCAQENITYAATISDRCLCLNSLPSEKLEDNQCTTRCPGKKRYGSNEDGPCEGWGCCGSLDEDAISVYEIVPAAWDQETKGNEDVTKKYETK</sequence>
<gene>
    <name evidence="2" type="ORF">PEVE_00010679</name>
</gene>
<proteinExistence type="predicted"/>
<dbReference type="InterPro" id="IPR002889">
    <property type="entry name" value="WSC_carb-bd"/>
</dbReference>
<name>A0ABN8RF64_9CNID</name>
<evidence type="ECO:0000259" key="1">
    <source>
        <dbReference type="PROSITE" id="PS51212"/>
    </source>
</evidence>
<organism evidence="2 3">
    <name type="scientific">Porites evermanni</name>
    <dbReference type="NCBI Taxonomy" id="104178"/>
    <lineage>
        <taxon>Eukaryota</taxon>
        <taxon>Metazoa</taxon>
        <taxon>Cnidaria</taxon>
        <taxon>Anthozoa</taxon>
        <taxon>Hexacorallia</taxon>
        <taxon>Scleractinia</taxon>
        <taxon>Fungiina</taxon>
        <taxon>Poritidae</taxon>
        <taxon>Porites</taxon>
    </lineage>
</organism>
<keyword evidence="3" id="KW-1185">Reference proteome</keyword>
<dbReference type="Proteomes" id="UP001159427">
    <property type="component" value="Unassembled WGS sequence"/>
</dbReference>
<accession>A0ABN8RF64</accession>
<reference evidence="2 3" key="1">
    <citation type="submission" date="2022-05" db="EMBL/GenBank/DDBJ databases">
        <authorList>
            <consortium name="Genoscope - CEA"/>
            <person name="William W."/>
        </authorList>
    </citation>
    <scope>NUCLEOTIDE SEQUENCE [LARGE SCALE GENOMIC DNA]</scope>
</reference>
<dbReference type="EMBL" id="CALNXI010001760">
    <property type="protein sequence ID" value="CAH3176490.1"/>
    <property type="molecule type" value="Genomic_DNA"/>
</dbReference>
<comment type="caution">
    <text evidence="2">The sequence shown here is derived from an EMBL/GenBank/DDBJ whole genome shotgun (WGS) entry which is preliminary data.</text>
</comment>
<evidence type="ECO:0000313" key="3">
    <source>
        <dbReference type="Proteomes" id="UP001159427"/>
    </source>
</evidence>
<dbReference type="Pfam" id="PF01822">
    <property type="entry name" value="WSC"/>
    <property type="match status" value="1"/>
</dbReference>
<evidence type="ECO:0000313" key="2">
    <source>
        <dbReference type="EMBL" id="CAH3176490.1"/>
    </source>
</evidence>